<dbReference type="PROSITE" id="PS51385">
    <property type="entry name" value="YJEF_N"/>
    <property type="match status" value="1"/>
</dbReference>
<dbReference type="PANTHER" id="PTHR13232">
    <property type="entry name" value="NAD(P)H-HYDRATE EPIMERASE"/>
    <property type="match status" value="1"/>
</dbReference>
<keyword evidence="4 10" id="KW-0479">Metal-binding</keyword>
<dbReference type="STRING" id="296587.C1FJX1"/>
<dbReference type="eggNOG" id="KOG2585">
    <property type="taxonomic scope" value="Eukaryota"/>
</dbReference>
<feature type="binding site" evidence="10">
    <location>
        <begin position="65"/>
        <end position="69"/>
    </location>
    <ligand>
        <name>(6S)-NADPHX</name>
        <dbReference type="ChEBI" id="CHEBI:64076"/>
    </ligand>
</feature>
<evidence type="ECO:0000256" key="4">
    <source>
        <dbReference type="ARBA" id="ARBA00022723"/>
    </source>
</evidence>
<gene>
    <name evidence="13" type="ORF">MICPUN_62834</name>
</gene>
<comment type="catalytic activity">
    <reaction evidence="2 10">
        <text>(6R)-NADPHX = (6S)-NADPHX</text>
        <dbReference type="Rhea" id="RHEA:32227"/>
        <dbReference type="ChEBI" id="CHEBI:64076"/>
        <dbReference type="ChEBI" id="CHEBI:64077"/>
        <dbReference type="EC" id="5.1.99.6"/>
    </reaction>
</comment>
<dbReference type="GeneID" id="8248301"/>
<evidence type="ECO:0000259" key="12">
    <source>
        <dbReference type="PROSITE" id="PS51385"/>
    </source>
</evidence>
<organism evidence="13 14">
    <name type="scientific">Micromonas commoda (strain RCC299 / NOUM17 / CCMP2709)</name>
    <name type="common">Picoplanktonic green alga</name>
    <dbReference type="NCBI Taxonomy" id="296587"/>
    <lineage>
        <taxon>Eukaryota</taxon>
        <taxon>Viridiplantae</taxon>
        <taxon>Chlorophyta</taxon>
        <taxon>Mamiellophyceae</taxon>
        <taxon>Mamiellales</taxon>
        <taxon>Mamiellaceae</taxon>
        <taxon>Micromonas</taxon>
    </lineage>
</organism>
<keyword evidence="7 10" id="KW-0630">Potassium</keyword>
<dbReference type="GO" id="GO:0005739">
    <property type="term" value="C:mitochondrion"/>
    <property type="evidence" value="ECO:0007669"/>
    <property type="project" value="TreeGrafter"/>
</dbReference>
<evidence type="ECO:0000256" key="11">
    <source>
        <dbReference type="SAM" id="MobiDB-lite"/>
    </source>
</evidence>
<dbReference type="GO" id="GO:0000166">
    <property type="term" value="F:nucleotide binding"/>
    <property type="evidence" value="ECO:0007669"/>
    <property type="project" value="UniProtKB-KW"/>
</dbReference>
<comment type="catalytic activity">
    <reaction evidence="1 10">
        <text>(6R)-NADHX = (6S)-NADHX</text>
        <dbReference type="Rhea" id="RHEA:32215"/>
        <dbReference type="ChEBI" id="CHEBI:64074"/>
        <dbReference type="ChEBI" id="CHEBI:64075"/>
        <dbReference type="EC" id="5.1.99.6"/>
    </reaction>
</comment>
<dbReference type="KEGG" id="mis:MICPUN_62834"/>
<keyword evidence="14" id="KW-1185">Reference proteome</keyword>
<proteinExistence type="inferred from homology"/>
<dbReference type="EMBL" id="CP001577">
    <property type="protein sequence ID" value="ACO70420.1"/>
    <property type="molecule type" value="Genomic_DNA"/>
</dbReference>
<feature type="region of interest" description="Disordered" evidence="11">
    <location>
        <begin position="262"/>
        <end position="288"/>
    </location>
</feature>
<comment type="caution">
    <text evidence="10">Lacks conserved residue(s) required for the propagation of feature annotation.</text>
</comment>
<dbReference type="AlphaFoldDB" id="C1FJX1"/>
<dbReference type="OrthoDB" id="10064708at2759"/>
<evidence type="ECO:0000256" key="8">
    <source>
        <dbReference type="ARBA" id="ARBA00023027"/>
    </source>
</evidence>
<evidence type="ECO:0000256" key="1">
    <source>
        <dbReference type="ARBA" id="ARBA00000013"/>
    </source>
</evidence>
<evidence type="ECO:0000256" key="9">
    <source>
        <dbReference type="ARBA" id="ARBA00023235"/>
    </source>
</evidence>
<evidence type="ECO:0000256" key="3">
    <source>
        <dbReference type="ARBA" id="ARBA00012228"/>
    </source>
</evidence>
<feature type="binding site" evidence="10">
    <location>
        <position position="132"/>
    </location>
    <ligand>
        <name>K(+)</name>
        <dbReference type="ChEBI" id="CHEBI:29103"/>
    </ligand>
</feature>
<dbReference type="InParanoid" id="C1FJX1"/>
<dbReference type="Proteomes" id="UP000002009">
    <property type="component" value="Chromosome 12"/>
</dbReference>
<dbReference type="NCBIfam" id="TIGR00197">
    <property type="entry name" value="yjeF_nterm"/>
    <property type="match status" value="1"/>
</dbReference>
<dbReference type="GO" id="GO:0046872">
    <property type="term" value="F:metal ion binding"/>
    <property type="evidence" value="ECO:0007669"/>
    <property type="project" value="UniProtKB-KW"/>
</dbReference>
<feature type="binding site" evidence="10">
    <location>
        <begin position="136"/>
        <end position="142"/>
    </location>
    <ligand>
        <name>(6S)-NADPHX</name>
        <dbReference type="ChEBI" id="CHEBI:64076"/>
    </ligand>
</feature>
<evidence type="ECO:0000256" key="10">
    <source>
        <dbReference type="HAMAP-Rule" id="MF_03159"/>
    </source>
</evidence>
<feature type="binding site" evidence="10">
    <location>
        <position position="170"/>
    </location>
    <ligand>
        <name>K(+)</name>
        <dbReference type="ChEBI" id="CHEBI:29103"/>
    </ligand>
</feature>
<sequence>MADDGVSFVSAAQAKEIDEKLMGPEFGFSIDQLMELAGLSVASALCEVYPPRSHSRVLVLCGPGNNGGDGLVAARHLFHFGYEVEVCYPKRTDRPIYNGLVTQLSTLGIPFVDAETLRGGDPLVTTCDVVVDALFGFSFTGAPRAPFDALLELLNPHNSPPPIVAVDIPSGWSVDEGDESGEGMRPELLVSLTAPKLGAKTFKGPHHFVGGRFVPPAIAEEFELVLPQYMGSDQCARVSGLLTPGGGGFGFIKGPTMGGVLMKSPANESAEEAKRPPGYWDTSSDEDE</sequence>
<dbReference type="InterPro" id="IPR032976">
    <property type="entry name" value="YJEFN_prot_NAXE-like"/>
</dbReference>
<keyword evidence="5 10" id="KW-0547">Nucleotide-binding</keyword>
<dbReference type="InterPro" id="IPR004443">
    <property type="entry name" value="YjeF_N_dom"/>
</dbReference>
<name>C1FJX1_MICCC</name>
<keyword evidence="8 10" id="KW-0520">NAD</keyword>
<keyword evidence="9 10" id="KW-0413">Isomerase</keyword>
<dbReference type="GO" id="GO:0052856">
    <property type="term" value="F:NAD(P)HX epimerase activity"/>
    <property type="evidence" value="ECO:0007669"/>
    <property type="project" value="UniProtKB-UniRule"/>
</dbReference>
<evidence type="ECO:0000256" key="2">
    <source>
        <dbReference type="ARBA" id="ARBA00000909"/>
    </source>
</evidence>
<dbReference type="EC" id="5.1.99.6" evidence="3 10"/>
<comment type="function">
    <text evidence="10">Catalyzes the epimerization of the S- and R-forms of NAD(P)HX, a damaged form of NAD(P)H that is a result of enzymatic or heat-dependent hydration. This is a prerequisite for the S-specific NAD(P)H-hydrate dehydratase to allow the repair of both epimers of NAD(P)HX.</text>
</comment>
<evidence type="ECO:0000256" key="6">
    <source>
        <dbReference type="ARBA" id="ARBA00022857"/>
    </source>
</evidence>
<keyword evidence="6" id="KW-0521">NADP</keyword>
<dbReference type="Pfam" id="PF03853">
    <property type="entry name" value="YjeF_N"/>
    <property type="match status" value="1"/>
</dbReference>
<comment type="cofactor">
    <cofactor evidence="10">
        <name>K(+)</name>
        <dbReference type="ChEBI" id="CHEBI:29103"/>
    </cofactor>
    <text evidence="10">Binds 1 potassium ion per subunit.</text>
</comment>
<evidence type="ECO:0000256" key="5">
    <source>
        <dbReference type="ARBA" id="ARBA00022741"/>
    </source>
</evidence>
<feature type="domain" description="YjeF N-terminal" evidence="12">
    <location>
        <begin position="14"/>
        <end position="226"/>
    </location>
</feature>
<feature type="binding site" evidence="10">
    <location>
        <position position="66"/>
    </location>
    <ligand>
        <name>K(+)</name>
        <dbReference type="ChEBI" id="CHEBI:29103"/>
    </ligand>
</feature>
<dbReference type="InterPro" id="IPR036652">
    <property type="entry name" value="YjeF_N_dom_sf"/>
</dbReference>
<protein>
    <recommendedName>
        <fullName evidence="3 10">NAD(P)H-hydrate epimerase</fullName>
        <ecNumber evidence="3 10">5.1.99.6</ecNumber>
    </recommendedName>
    <alternativeName>
        <fullName evidence="10">NAD(P)HX epimerase</fullName>
    </alternativeName>
</protein>
<dbReference type="PANTHER" id="PTHR13232:SF10">
    <property type="entry name" value="NAD(P)H-HYDRATE EPIMERASE"/>
    <property type="match status" value="1"/>
</dbReference>
<evidence type="ECO:0000313" key="14">
    <source>
        <dbReference type="Proteomes" id="UP000002009"/>
    </source>
</evidence>
<reference evidence="13 14" key="1">
    <citation type="journal article" date="2009" name="Science">
        <title>Green evolution and dynamic adaptations revealed by genomes of the marine picoeukaryotes Micromonas.</title>
        <authorList>
            <person name="Worden A.Z."/>
            <person name="Lee J.H."/>
            <person name="Mock T."/>
            <person name="Rouze P."/>
            <person name="Simmons M.P."/>
            <person name="Aerts A.L."/>
            <person name="Allen A.E."/>
            <person name="Cuvelier M.L."/>
            <person name="Derelle E."/>
            <person name="Everett M.V."/>
            <person name="Foulon E."/>
            <person name="Grimwood J."/>
            <person name="Gundlach H."/>
            <person name="Henrissat B."/>
            <person name="Napoli C."/>
            <person name="McDonald S.M."/>
            <person name="Parker M.S."/>
            <person name="Rombauts S."/>
            <person name="Salamov A."/>
            <person name="Von Dassow P."/>
            <person name="Badger J.H."/>
            <person name="Coutinho P.M."/>
            <person name="Demir E."/>
            <person name="Dubchak I."/>
            <person name="Gentemann C."/>
            <person name="Eikrem W."/>
            <person name="Gready J.E."/>
            <person name="John U."/>
            <person name="Lanier W."/>
            <person name="Lindquist E.A."/>
            <person name="Lucas S."/>
            <person name="Mayer K.F."/>
            <person name="Moreau H."/>
            <person name="Not F."/>
            <person name="Otillar R."/>
            <person name="Panaud O."/>
            <person name="Pangilinan J."/>
            <person name="Paulsen I."/>
            <person name="Piegu B."/>
            <person name="Poliakov A."/>
            <person name="Robbens S."/>
            <person name="Schmutz J."/>
            <person name="Toulza E."/>
            <person name="Wyss T."/>
            <person name="Zelensky A."/>
            <person name="Zhou K."/>
            <person name="Armbrust E.V."/>
            <person name="Bhattacharya D."/>
            <person name="Goodenough U.W."/>
            <person name="Van de Peer Y."/>
            <person name="Grigoriev I.V."/>
        </authorList>
    </citation>
    <scope>NUCLEOTIDE SEQUENCE [LARGE SCALE GENOMIC DNA]</scope>
    <source>
        <strain evidence="14">RCC299 / NOUM17</strain>
    </source>
</reference>
<dbReference type="SUPFAM" id="SSF64153">
    <property type="entry name" value="YjeF N-terminal domain-like"/>
    <property type="match status" value="1"/>
</dbReference>
<comment type="similarity">
    <text evidence="10">Belongs to the NnrE/AIBP family.</text>
</comment>
<evidence type="ECO:0000256" key="7">
    <source>
        <dbReference type="ARBA" id="ARBA00022958"/>
    </source>
</evidence>
<dbReference type="OMA" id="RHLFHYG"/>
<dbReference type="Gene3D" id="3.40.50.10260">
    <property type="entry name" value="YjeF N-terminal domain"/>
    <property type="match status" value="1"/>
</dbReference>
<feature type="binding site" evidence="10">
    <location>
        <position position="167"/>
    </location>
    <ligand>
        <name>(6S)-NADPHX</name>
        <dbReference type="ChEBI" id="CHEBI:64076"/>
    </ligand>
</feature>
<dbReference type="HAMAP" id="MF_01966">
    <property type="entry name" value="NADHX_epimerase"/>
    <property type="match status" value="1"/>
</dbReference>
<evidence type="ECO:0000313" key="13">
    <source>
        <dbReference type="EMBL" id="ACO70420.1"/>
    </source>
</evidence>
<accession>C1FJX1</accession>
<dbReference type="RefSeq" id="XP_002509162.1">
    <property type="nucleotide sequence ID" value="XM_002509116.1"/>
</dbReference>